<dbReference type="OrthoDB" id="6555763at2"/>
<keyword evidence="2" id="KW-1185">Reference proteome</keyword>
<dbReference type="STRING" id="988801.SAMN05216522_102266"/>
<evidence type="ECO:0000313" key="1">
    <source>
        <dbReference type="EMBL" id="SEQ35701.1"/>
    </source>
</evidence>
<dbReference type="SUPFAM" id="SSF51182">
    <property type="entry name" value="RmlC-like cupins"/>
    <property type="match status" value="1"/>
</dbReference>
<name>A0A1H9FCM6_9GAMM</name>
<dbReference type="Proteomes" id="UP000242515">
    <property type="component" value="Unassembled WGS sequence"/>
</dbReference>
<evidence type="ECO:0008006" key="3">
    <source>
        <dbReference type="Google" id="ProtNLM"/>
    </source>
</evidence>
<dbReference type="EMBL" id="FOGC01000002">
    <property type="protein sequence ID" value="SEQ35701.1"/>
    <property type="molecule type" value="Genomic_DNA"/>
</dbReference>
<dbReference type="RefSeq" id="WP_092673168.1">
    <property type="nucleotide sequence ID" value="NZ_FOGC01000002.1"/>
</dbReference>
<dbReference type="InterPro" id="IPR011051">
    <property type="entry name" value="RmlC_Cupin_sf"/>
</dbReference>
<organism evidence="1 2">
    <name type="scientific">Rosenbergiella nectarea</name>
    <dbReference type="NCBI Taxonomy" id="988801"/>
    <lineage>
        <taxon>Bacteria</taxon>
        <taxon>Pseudomonadati</taxon>
        <taxon>Pseudomonadota</taxon>
        <taxon>Gammaproteobacteria</taxon>
        <taxon>Enterobacterales</taxon>
        <taxon>Erwiniaceae</taxon>
        <taxon>Rosenbergiella</taxon>
    </lineage>
</organism>
<accession>A0A1H9FCM6</accession>
<evidence type="ECO:0000313" key="2">
    <source>
        <dbReference type="Proteomes" id="UP000242515"/>
    </source>
</evidence>
<sequence>MKINNLEAMYKGWFVGDFIPSIYSTSDIEIAVKYYDCGDYEESHTHKIATELTVIIEGEAKMNDTIFRKGDIITLLPGDETDFYALSKVTTVVVKYPSVKNDKYISEK</sequence>
<proteinExistence type="predicted"/>
<dbReference type="InterPro" id="IPR014710">
    <property type="entry name" value="RmlC-like_jellyroll"/>
</dbReference>
<dbReference type="AlphaFoldDB" id="A0A1H9FCM6"/>
<gene>
    <name evidence="1" type="ORF">SAMN05216522_102266</name>
</gene>
<reference evidence="2" key="1">
    <citation type="submission" date="2016-10" db="EMBL/GenBank/DDBJ databases">
        <authorList>
            <person name="Varghese N."/>
            <person name="Submissions S."/>
        </authorList>
    </citation>
    <scope>NUCLEOTIDE SEQUENCE [LARGE SCALE GENOMIC DNA]</scope>
    <source>
        <strain evidence="2">8N4</strain>
    </source>
</reference>
<dbReference type="Gene3D" id="2.60.120.10">
    <property type="entry name" value="Jelly Rolls"/>
    <property type="match status" value="1"/>
</dbReference>
<protein>
    <recommendedName>
        <fullName evidence="3">Cupin domain-containing protein</fullName>
    </recommendedName>
</protein>